<protein>
    <submittedName>
        <fullName evidence="4">Autotransporter domain-containing protein</fullName>
    </submittedName>
</protein>
<feature type="compositionally biased region" description="Acidic residues" evidence="1">
    <location>
        <begin position="285"/>
        <end position="297"/>
    </location>
</feature>
<dbReference type="EMBL" id="CP027850">
    <property type="protein sequence ID" value="AVQ00768.1"/>
    <property type="molecule type" value="Genomic_DNA"/>
</dbReference>
<dbReference type="RefSeq" id="WP_013077605.1">
    <property type="nucleotide sequence ID" value="NZ_CP027850.1"/>
</dbReference>
<keyword evidence="5" id="KW-1185">Reference proteome</keyword>
<reference evidence="4 5" key="1">
    <citation type="journal article" date="2015" name="Biotechnol. Bioeng.">
        <title>Genome sequence and phenotypic characterization of Caulobacter segnis.</title>
        <authorList>
            <person name="Patel S."/>
            <person name="Fletcher B."/>
            <person name="Scott D.C."/>
            <person name="Ely B."/>
        </authorList>
    </citation>
    <scope>NUCLEOTIDE SEQUENCE [LARGE SCALE GENOMIC DNA]</scope>
    <source>
        <strain evidence="4 5">TK0059</strain>
    </source>
</reference>
<feature type="region of interest" description="Disordered" evidence="1">
    <location>
        <begin position="516"/>
        <end position="542"/>
    </location>
</feature>
<dbReference type="SUPFAM" id="SSF103515">
    <property type="entry name" value="Autotransporter"/>
    <property type="match status" value="1"/>
</dbReference>
<evidence type="ECO:0000259" key="3">
    <source>
        <dbReference type="PROSITE" id="PS51208"/>
    </source>
</evidence>
<feature type="signal peptide" evidence="2">
    <location>
        <begin position="1"/>
        <end position="24"/>
    </location>
</feature>
<keyword evidence="2" id="KW-0732">Signal</keyword>
<dbReference type="InterPro" id="IPR036709">
    <property type="entry name" value="Autotransporte_beta_dom_sf"/>
</dbReference>
<dbReference type="InterPro" id="IPR005546">
    <property type="entry name" value="Autotransporte_beta"/>
</dbReference>
<proteinExistence type="predicted"/>
<feature type="compositionally biased region" description="Acidic residues" evidence="1">
    <location>
        <begin position="522"/>
        <end position="542"/>
    </location>
</feature>
<sequence>MPHKFLIVTAAAAPMLLAAGDALAEVQVTSSSRTTAITTASPNGGAADDVKVTEDGVITLSASGPIVTLDSDNTVTINGGLASVGVDDSVGVLVIGGKTGSVTSAGSISLTEDYDYEDSDDDGDYDGLFAKGYRRYGIRVTGSDAFNGDITNSGSITIEGMDSSGISVEAPLVGNLVHSGSISVTGDRGYGIRIAGSVTGNVTIEGSTSVLGEGSVGVAVDSAIDGAFVLQGSVSSTGYRITSRYSDPDDRALLDADDMLEGGGGVNIAANVSGGVLLDVPPTDTNDDTSDDEDGDGVTDSSEGSASIYVYGGAPALKIGSDSNTVTLGAVGTGDDAYGLIIKGSVSASSPYDGVETTGVQIGGDAGYETLITGGIRVTGTVSASGYEAQTNGLHLKSGAIADKIWNAGTISASTTSEGDFSTRALVIDAGAQVSTLNNDGVISASVLGEKGTAYAILDNAGTLSTINNTRTIAAYVTATDDDYDTDDDNDDASDETVTGKAIAIDVSKNTTGVTITQTGVDDGDDGDDDVADTDTDGDGVDDADEPAIIGKILLGSGDDKLNILNGTVIGAISFGDGADSLTIDGGGYVLTTLADSDGRLDINIGSGTLGLLNTDDLKVSNLTLSADSKLIFSVDPAAGTATRLVADTATIASGANLGLVFNNLLTTASTFEVIQAGTLTAGDIGQDLLGDAPYIYVAKAYQSGNSIDIDVRRRTADEAGMTRNQASAYDAVFAALSKDDDIASAFLNQNTKDGFYNLYNQMLPDQGLGMFSALQAVNQQISAATMIRPDLGDRYGPDSVWVQQISTLVRREDGEDQGSDTQALGFVAGYEAMGDAGGALGVTLAAVSIEEHDTTAKVGEHTTNALIQAGVYWRRSIGGWRFNLGGGAGYGWLTGDRSFYSEDVDSDGEADSSATSVAHWNGVTANAFAGMAYEQAVGRYFVRPEARLDYVYFSEGKRSETGGGDGFDLIRDARSFSNLSGDAGIVFGAQFGKAVWWRPEVRIGYRQTLAGDIGDTVARFRGGQSFTLTSTADKQGAATLGLAIRAGSTMSYVALEGGAEAAKKQNRYYLRLSGRAMF</sequence>
<name>A0ABM6TCK9_9CAUL</name>
<gene>
    <name evidence="4" type="ORF">B7G68_02160</name>
</gene>
<dbReference type="SMART" id="SM00869">
    <property type="entry name" value="Autotransporter"/>
    <property type="match status" value="1"/>
</dbReference>
<feature type="region of interest" description="Disordered" evidence="1">
    <location>
        <begin position="277"/>
        <end position="304"/>
    </location>
</feature>
<evidence type="ECO:0000313" key="5">
    <source>
        <dbReference type="Proteomes" id="UP000240527"/>
    </source>
</evidence>
<evidence type="ECO:0000256" key="2">
    <source>
        <dbReference type="SAM" id="SignalP"/>
    </source>
</evidence>
<evidence type="ECO:0000256" key="1">
    <source>
        <dbReference type="SAM" id="MobiDB-lite"/>
    </source>
</evidence>
<dbReference type="Proteomes" id="UP000240527">
    <property type="component" value="Chromosome"/>
</dbReference>
<dbReference type="PROSITE" id="PS51208">
    <property type="entry name" value="AUTOTRANSPORTER"/>
    <property type="match status" value="1"/>
</dbReference>
<evidence type="ECO:0000313" key="4">
    <source>
        <dbReference type="EMBL" id="AVQ00768.1"/>
    </source>
</evidence>
<feature type="chain" id="PRO_5047433387" evidence="2">
    <location>
        <begin position="25"/>
        <end position="1079"/>
    </location>
</feature>
<organism evidence="4 5">
    <name type="scientific">Caulobacter segnis</name>
    <dbReference type="NCBI Taxonomy" id="88688"/>
    <lineage>
        <taxon>Bacteria</taxon>
        <taxon>Pseudomonadati</taxon>
        <taxon>Pseudomonadota</taxon>
        <taxon>Alphaproteobacteria</taxon>
        <taxon>Caulobacterales</taxon>
        <taxon>Caulobacteraceae</taxon>
        <taxon>Caulobacter</taxon>
    </lineage>
</organism>
<feature type="domain" description="Autotransporter" evidence="3">
    <location>
        <begin position="794"/>
        <end position="1079"/>
    </location>
</feature>
<accession>A0ABM6TCK9</accession>